<name>A0AAD8MJ85_9APIA</name>
<organism evidence="1 2">
    <name type="scientific">Heracleum sosnowskyi</name>
    <dbReference type="NCBI Taxonomy" id="360622"/>
    <lineage>
        <taxon>Eukaryota</taxon>
        <taxon>Viridiplantae</taxon>
        <taxon>Streptophyta</taxon>
        <taxon>Embryophyta</taxon>
        <taxon>Tracheophyta</taxon>
        <taxon>Spermatophyta</taxon>
        <taxon>Magnoliopsida</taxon>
        <taxon>eudicotyledons</taxon>
        <taxon>Gunneridae</taxon>
        <taxon>Pentapetalae</taxon>
        <taxon>asterids</taxon>
        <taxon>campanulids</taxon>
        <taxon>Apiales</taxon>
        <taxon>Apiaceae</taxon>
        <taxon>Apioideae</taxon>
        <taxon>apioid superclade</taxon>
        <taxon>Tordylieae</taxon>
        <taxon>Tordyliinae</taxon>
        <taxon>Heracleum</taxon>
    </lineage>
</organism>
<dbReference type="Proteomes" id="UP001237642">
    <property type="component" value="Unassembled WGS sequence"/>
</dbReference>
<reference evidence="1" key="1">
    <citation type="submission" date="2023-02" db="EMBL/GenBank/DDBJ databases">
        <title>Genome of toxic invasive species Heracleum sosnowskyi carries increased number of genes despite the absence of recent whole-genome duplications.</title>
        <authorList>
            <person name="Schelkunov M."/>
            <person name="Shtratnikova V."/>
            <person name="Makarenko M."/>
            <person name="Klepikova A."/>
            <person name="Omelchenko D."/>
            <person name="Novikova G."/>
            <person name="Obukhova E."/>
            <person name="Bogdanov V."/>
            <person name="Penin A."/>
            <person name="Logacheva M."/>
        </authorList>
    </citation>
    <scope>NUCLEOTIDE SEQUENCE</scope>
    <source>
        <strain evidence="1">Hsosn_3</strain>
        <tissue evidence="1">Leaf</tissue>
    </source>
</reference>
<dbReference type="PANTHER" id="PTHR44099:SF4">
    <property type="entry name" value="RABCONNECTIN-3B, ISOFORM A"/>
    <property type="match status" value="1"/>
</dbReference>
<proteinExistence type="predicted"/>
<accession>A0AAD8MJ85</accession>
<dbReference type="PANTHER" id="PTHR44099">
    <property type="entry name" value="RABCONNECTIN-3B, ISOFORM A"/>
    <property type="match status" value="1"/>
</dbReference>
<evidence type="ECO:0000313" key="1">
    <source>
        <dbReference type="EMBL" id="KAK1374852.1"/>
    </source>
</evidence>
<dbReference type="AlphaFoldDB" id="A0AAD8MJ85"/>
<gene>
    <name evidence="1" type="ORF">POM88_031045</name>
</gene>
<dbReference type="InterPro" id="IPR049916">
    <property type="entry name" value="WDR72-like"/>
</dbReference>
<dbReference type="GO" id="GO:0005737">
    <property type="term" value="C:cytoplasm"/>
    <property type="evidence" value="ECO:0007669"/>
    <property type="project" value="TreeGrafter"/>
</dbReference>
<reference evidence="1" key="2">
    <citation type="submission" date="2023-05" db="EMBL/GenBank/DDBJ databases">
        <authorList>
            <person name="Schelkunov M.I."/>
        </authorList>
    </citation>
    <scope>NUCLEOTIDE SEQUENCE</scope>
    <source>
        <strain evidence="1">Hsosn_3</strain>
        <tissue evidence="1">Leaf</tissue>
    </source>
</reference>
<comment type="caution">
    <text evidence="1">The sequence shown here is derived from an EMBL/GenBank/DDBJ whole genome shotgun (WGS) entry which is preliminary data.</text>
</comment>
<evidence type="ECO:0000313" key="2">
    <source>
        <dbReference type="Proteomes" id="UP001237642"/>
    </source>
</evidence>
<dbReference type="EMBL" id="JAUIZM010000007">
    <property type="protein sequence ID" value="KAK1374852.1"/>
    <property type="molecule type" value="Genomic_DNA"/>
</dbReference>
<protein>
    <submittedName>
        <fullName evidence="1">Uncharacterized protein</fullName>
    </submittedName>
</protein>
<keyword evidence="2" id="KW-1185">Reference proteome</keyword>
<sequence>MFPGHQQSPSNVLWDTTKGHVACVCFSQTRPADRIDILYVWDMKTGARERGLHRISAHSMFDHCCSSIDVDSLSFAAINACISASTESSKAASDFSEKRHIENLGVDMPNNGDKRGDYMLKKQGAEVQSTQDMASSDDFGMEGPCLSLWNIASGKLHLKDVFFSLPYLFCTCLLGDKGSLTLTFPARSATLELWKSSYRSSVRSDHSGRQGNARASNETDRLKLLIHNLDLWYRLQWDEFRLRTPFVQIEEQVITYTSVICCA</sequence>